<protein>
    <submittedName>
        <fullName evidence="2">M15 family metallopeptidase</fullName>
    </submittedName>
</protein>
<dbReference type="EMBL" id="JACNEP010000004">
    <property type="protein sequence ID" value="MBC3765665.1"/>
    <property type="molecule type" value="Genomic_DNA"/>
</dbReference>
<dbReference type="SUPFAM" id="SSF55166">
    <property type="entry name" value="Hedgehog/DD-peptidase"/>
    <property type="match status" value="1"/>
</dbReference>
<reference evidence="2" key="1">
    <citation type="journal article" date="2018" name="Int. J. Syst. Evol. Microbiol.">
        <title>Neptunicella marina gen. nov., sp. nov., isolated from surface seawater.</title>
        <authorList>
            <person name="Liu X."/>
            <person name="Lai Q."/>
            <person name="Du Y."/>
            <person name="Zhang X."/>
            <person name="Liu Z."/>
            <person name="Sun F."/>
            <person name="Shao Z."/>
        </authorList>
    </citation>
    <scope>NUCLEOTIDE SEQUENCE</scope>
    <source>
        <strain evidence="2">S27-2</strain>
    </source>
</reference>
<proteinExistence type="predicted"/>
<reference evidence="2" key="2">
    <citation type="submission" date="2020-08" db="EMBL/GenBank/DDBJ databases">
        <authorList>
            <person name="Lai Q."/>
        </authorList>
    </citation>
    <scope>NUCLEOTIDE SEQUENCE</scope>
    <source>
        <strain evidence="2">S27-2</strain>
    </source>
</reference>
<dbReference type="AlphaFoldDB" id="A0A8J6LYW2"/>
<evidence type="ECO:0000313" key="3">
    <source>
        <dbReference type="Proteomes" id="UP000601768"/>
    </source>
</evidence>
<accession>A0A8J6LYW2</accession>
<sequence length="184" mass="20978">MDVIIDSQLSFSEAIAGSPAPQELIQQLTLLDVDYFSDDNLPHQGQFILHKTVADEVRDIFRLIYDTRFIVHKVIPLVEYQWDDDLAMQHNVSSAFNYRKIAGTDRLSLHALGKAVDINPFWNPVHYEDGNIAPPNARYKPGFKGVFDNQHAVVQAFKQAGWRWGGNWTSPVDHHHFDKPQAAD</sequence>
<dbReference type="Proteomes" id="UP000601768">
    <property type="component" value="Unassembled WGS sequence"/>
</dbReference>
<keyword evidence="3" id="KW-1185">Reference proteome</keyword>
<dbReference type="Gene3D" id="3.30.1380.10">
    <property type="match status" value="1"/>
</dbReference>
<dbReference type="InterPro" id="IPR039561">
    <property type="entry name" value="Peptidase_M15C"/>
</dbReference>
<dbReference type="Pfam" id="PF13539">
    <property type="entry name" value="Peptidase_M15_4"/>
    <property type="match status" value="1"/>
</dbReference>
<dbReference type="InterPro" id="IPR009045">
    <property type="entry name" value="Zn_M74/Hedgehog-like"/>
</dbReference>
<name>A0A8J6LYW2_9ALTE</name>
<gene>
    <name evidence="2" type="ORF">H8B19_07235</name>
</gene>
<dbReference type="GO" id="GO:0008233">
    <property type="term" value="F:peptidase activity"/>
    <property type="evidence" value="ECO:0007669"/>
    <property type="project" value="InterPro"/>
</dbReference>
<feature type="domain" description="Peptidase M15C" evidence="1">
    <location>
        <begin position="103"/>
        <end position="178"/>
    </location>
</feature>
<evidence type="ECO:0000259" key="1">
    <source>
        <dbReference type="Pfam" id="PF13539"/>
    </source>
</evidence>
<dbReference type="RefSeq" id="WP_186506125.1">
    <property type="nucleotide sequence ID" value="NZ_JACNEP010000004.1"/>
</dbReference>
<organism evidence="2 3">
    <name type="scientific">Neptunicella marina</name>
    <dbReference type="NCBI Taxonomy" id="2125989"/>
    <lineage>
        <taxon>Bacteria</taxon>
        <taxon>Pseudomonadati</taxon>
        <taxon>Pseudomonadota</taxon>
        <taxon>Gammaproteobacteria</taxon>
        <taxon>Alteromonadales</taxon>
        <taxon>Alteromonadaceae</taxon>
        <taxon>Neptunicella</taxon>
    </lineage>
</organism>
<comment type="caution">
    <text evidence="2">The sequence shown here is derived from an EMBL/GenBank/DDBJ whole genome shotgun (WGS) entry which is preliminary data.</text>
</comment>
<evidence type="ECO:0000313" key="2">
    <source>
        <dbReference type="EMBL" id="MBC3765665.1"/>
    </source>
</evidence>